<dbReference type="VEuPathDB" id="FungiDB:BO78DRAFT_312241"/>
<keyword evidence="1" id="KW-0812">Transmembrane</keyword>
<feature type="transmembrane region" description="Helical" evidence="1">
    <location>
        <begin position="55"/>
        <end position="71"/>
    </location>
</feature>
<evidence type="ECO:0000313" key="2">
    <source>
        <dbReference type="EMBL" id="PYI07768.1"/>
    </source>
</evidence>
<feature type="transmembrane region" description="Helical" evidence="1">
    <location>
        <begin position="179"/>
        <end position="201"/>
    </location>
</feature>
<evidence type="ECO:0000313" key="3">
    <source>
        <dbReference type="Proteomes" id="UP000248423"/>
    </source>
</evidence>
<organism evidence="2 3">
    <name type="scientific">Aspergillus sclerotiicarbonarius (strain CBS 121057 / IBT 28362)</name>
    <dbReference type="NCBI Taxonomy" id="1448318"/>
    <lineage>
        <taxon>Eukaryota</taxon>
        <taxon>Fungi</taxon>
        <taxon>Dikarya</taxon>
        <taxon>Ascomycota</taxon>
        <taxon>Pezizomycotina</taxon>
        <taxon>Eurotiomycetes</taxon>
        <taxon>Eurotiomycetidae</taxon>
        <taxon>Eurotiales</taxon>
        <taxon>Aspergillaceae</taxon>
        <taxon>Aspergillus</taxon>
        <taxon>Aspergillus subgen. Circumdati</taxon>
    </lineage>
</organism>
<dbReference type="OrthoDB" id="3061561at2759"/>
<feature type="non-terminal residue" evidence="2">
    <location>
        <position position="240"/>
    </location>
</feature>
<dbReference type="AlphaFoldDB" id="A0A319EM34"/>
<protein>
    <submittedName>
        <fullName evidence="2">Uncharacterized protein</fullName>
    </submittedName>
</protein>
<feature type="transmembrane region" description="Helical" evidence="1">
    <location>
        <begin position="213"/>
        <end position="229"/>
    </location>
</feature>
<evidence type="ECO:0000256" key="1">
    <source>
        <dbReference type="SAM" id="Phobius"/>
    </source>
</evidence>
<keyword evidence="1" id="KW-1133">Transmembrane helix</keyword>
<dbReference type="PANTHER" id="PTHR35043">
    <property type="entry name" value="TRANSCRIPTION FACTOR DOMAIN-CONTAINING PROTEIN"/>
    <property type="match status" value="1"/>
</dbReference>
<name>A0A319EM34_ASPSB</name>
<dbReference type="Proteomes" id="UP000248423">
    <property type="component" value="Unassembled WGS sequence"/>
</dbReference>
<feature type="transmembrane region" description="Helical" evidence="1">
    <location>
        <begin position="17"/>
        <end position="35"/>
    </location>
</feature>
<gene>
    <name evidence="2" type="ORF">BO78DRAFT_312241</name>
</gene>
<accession>A0A319EM34</accession>
<dbReference type="EMBL" id="KZ826339">
    <property type="protein sequence ID" value="PYI07768.1"/>
    <property type="molecule type" value="Genomic_DNA"/>
</dbReference>
<proteinExistence type="predicted"/>
<dbReference type="PANTHER" id="PTHR35043:SF7">
    <property type="entry name" value="TRANSCRIPTION FACTOR DOMAIN-CONTAINING PROTEIN"/>
    <property type="match status" value="1"/>
</dbReference>
<dbReference type="STRING" id="1448318.A0A319EM34"/>
<keyword evidence="3" id="KW-1185">Reference proteome</keyword>
<keyword evidence="1" id="KW-0472">Membrane</keyword>
<sequence length="240" mass="26880">MAQYQGWTSGPNTRGSFDILWTCLTTMALCVWTAVHPNVPLVSRFGQTLLERLGLMMLAMIFPEFVMTAAWDQRRRAQGLLLEVNAASPARYEDELPLEAASESSLLPPDKSTRWSLQHALFAIMGGYALETQYTSKVTNQHQTIRRLVTAEGIAILATTGTLPNVSKKDIEERSKADVFAKVIVVFQILWFALQVLGRLFQRLPVTLLETHTTIHVGCAIVVYAIWLNKPYNLSQSVMV</sequence>
<reference evidence="2 3" key="1">
    <citation type="submission" date="2018-02" db="EMBL/GenBank/DDBJ databases">
        <title>The genomes of Aspergillus section Nigri reveals drivers in fungal speciation.</title>
        <authorList>
            <consortium name="DOE Joint Genome Institute"/>
            <person name="Vesth T.C."/>
            <person name="Nybo J."/>
            <person name="Theobald S."/>
            <person name="Brandl J."/>
            <person name="Frisvad J.C."/>
            <person name="Nielsen K.F."/>
            <person name="Lyhne E.K."/>
            <person name="Kogle M.E."/>
            <person name="Kuo A."/>
            <person name="Riley R."/>
            <person name="Clum A."/>
            <person name="Nolan M."/>
            <person name="Lipzen A."/>
            <person name="Salamov A."/>
            <person name="Henrissat B."/>
            <person name="Wiebenga A."/>
            <person name="De vries R.P."/>
            <person name="Grigoriev I.V."/>
            <person name="Mortensen U.H."/>
            <person name="Andersen M.R."/>
            <person name="Baker S.E."/>
        </authorList>
    </citation>
    <scope>NUCLEOTIDE SEQUENCE [LARGE SCALE GENOMIC DNA]</scope>
    <source>
        <strain evidence="2 3">CBS 121057</strain>
    </source>
</reference>